<reference evidence="2" key="1">
    <citation type="journal article" date="2010" name="Nature">
        <title>The Amphimedon queenslandica genome and the evolution of animal complexity.</title>
        <authorList>
            <person name="Srivastava M."/>
            <person name="Simakov O."/>
            <person name="Chapman J."/>
            <person name="Fahey B."/>
            <person name="Gauthier M.E."/>
            <person name="Mitros T."/>
            <person name="Richards G.S."/>
            <person name="Conaco C."/>
            <person name="Dacre M."/>
            <person name="Hellsten U."/>
            <person name="Larroux C."/>
            <person name="Putnam N.H."/>
            <person name="Stanke M."/>
            <person name="Adamska M."/>
            <person name="Darling A."/>
            <person name="Degnan S.M."/>
            <person name="Oakley T.H."/>
            <person name="Plachetzki D.C."/>
            <person name="Zhai Y."/>
            <person name="Adamski M."/>
            <person name="Calcino A."/>
            <person name="Cummins S.F."/>
            <person name="Goodstein D.M."/>
            <person name="Harris C."/>
            <person name="Jackson D.J."/>
            <person name="Leys S.P."/>
            <person name="Shu S."/>
            <person name="Woodcroft B.J."/>
            <person name="Vervoort M."/>
            <person name="Kosik K.S."/>
            <person name="Manning G."/>
            <person name="Degnan B.M."/>
            <person name="Rokhsar D.S."/>
        </authorList>
    </citation>
    <scope>NUCLEOTIDE SEQUENCE [LARGE SCALE GENOMIC DNA]</scope>
</reference>
<protein>
    <submittedName>
        <fullName evidence="1">Uncharacterized protein</fullName>
    </submittedName>
</protein>
<evidence type="ECO:0000313" key="2">
    <source>
        <dbReference type="Proteomes" id="UP000007879"/>
    </source>
</evidence>
<reference evidence="1" key="2">
    <citation type="submission" date="2024-06" db="UniProtKB">
        <authorList>
            <consortium name="EnsemblMetazoa"/>
        </authorList>
    </citation>
    <scope>IDENTIFICATION</scope>
</reference>
<dbReference type="GeneID" id="109588405"/>
<dbReference type="KEGG" id="aqu:109588405"/>
<sequence length="104" mass="12160">MMRTCEEEIEWYKSVKETQGSVEVTSYGQMNNINEYGVYEIGSSKKGILVSRSEGIHLRLRESKHKRIPKLFYNLDELRDLESKLVLITGTETTERKQVDLFLD</sequence>
<dbReference type="AlphaFoldDB" id="A0AAN0JTA8"/>
<dbReference type="EnsemblMetazoa" id="XM_020004577.1">
    <property type="protein sequence ID" value="XP_019860136.1"/>
    <property type="gene ID" value="LOC109588405"/>
</dbReference>
<keyword evidence="2" id="KW-1185">Reference proteome</keyword>
<accession>A0AAN0JTA8</accession>
<evidence type="ECO:0000313" key="1">
    <source>
        <dbReference type="EnsemblMetazoa" id="XP_019860136.1"/>
    </source>
</evidence>
<organism evidence="1 2">
    <name type="scientific">Amphimedon queenslandica</name>
    <name type="common">Sponge</name>
    <dbReference type="NCBI Taxonomy" id="400682"/>
    <lineage>
        <taxon>Eukaryota</taxon>
        <taxon>Metazoa</taxon>
        <taxon>Porifera</taxon>
        <taxon>Demospongiae</taxon>
        <taxon>Heteroscleromorpha</taxon>
        <taxon>Haplosclerida</taxon>
        <taxon>Niphatidae</taxon>
        <taxon>Amphimedon</taxon>
    </lineage>
</organism>
<name>A0AAN0JTA8_AMPQE</name>
<dbReference type="RefSeq" id="XP_019860136.1">
    <property type="nucleotide sequence ID" value="XM_020004577.1"/>
</dbReference>
<proteinExistence type="predicted"/>
<dbReference type="Proteomes" id="UP000007879">
    <property type="component" value="Unassembled WGS sequence"/>
</dbReference>